<evidence type="ECO:0000313" key="2">
    <source>
        <dbReference type="Proteomes" id="UP000037035"/>
    </source>
</evidence>
<dbReference type="Proteomes" id="UP000037035">
    <property type="component" value="Unassembled WGS sequence"/>
</dbReference>
<evidence type="ECO:0000313" key="1">
    <source>
        <dbReference type="EMBL" id="KNZ53435.1"/>
    </source>
</evidence>
<comment type="caution">
    <text evidence="1">The sequence shown here is derived from an EMBL/GenBank/DDBJ whole genome shotgun (WGS) entry which is preliminary data.</text>
</comment>
<keyword evidence="2" id="KW-1185">Reference proteome</keyword>
<accession>A0A0L6V006</accession>
<reference evidence="1 2" key="1">
    <citation type="submission" date="2015-08" db="EMBL/GenBank/DDBJ databases">
        <title>Next Generation Sequencing and Analysis of the Genome of Puccinia sorghi L Schw, the Causal Agent of Maize Common Rust.</title>
        <authorList>
            <person name="Rochi L."/>
            <person name="Burguener G."/>
            <person name="Darino M."/>
            <person name="Turjanski A."/>
            <person name="Kreff E."/>
            <person name="Dieguez M.J."/>
            <person name="Sacco F."/>
        </authorList>
    </citation>
    <scope>NUCLEOTIDE SEQUENCE [LARGE SCALE GENOMIC DNA]</scope>
    <source>
        <strain evidence="1 2">RO10H11247</strain>
    </source>
</reference>
<dbReference type="EMBL" id="LAVV01008212">
    <property type="protein sequence ID" value="KNZ53435.1"/>
    <property type="molecule type" value="Genomic_DNA"/>
</dbReference>
<organism evidence="1 2">
    <name type="scientific">Puccinia sorghi</name>
    <dbReference type="NCBI Taxonomy" id="27349"/>
    <lineage>
        <taxon>Eukaryota</taxon>
        <taxon>Fungi</taxon>
        <taxon>Dikarya</taxon>
        <taxon>Basidiomycota</taxon>
        <taxon>Pucciniomycotina</taxon>
        <taxon>Pucciniomycetes</taxon>
        <taxon>Pucciniales</taxon>
        <taxon>Pucciniaceae</taxon>
        <taxon>Puccinia</taxon>
    </lineage>
</organism>
<sequence>MNSAFAFSFAKGNFGAISFLKKRRHEYILLTSVMDSIGLIQVGKQLLTISWPLAPQIKPYQRIVASWIVDCFKLEFFDFCNCLTVTSFPIEWENLHTKGHHSPRFLNTSIKQIHEHKAHSAQAGAGSPILQERLFYLDIHSLSWCFPVLNLWISGLIPFQFLSPTKNFFTYRWTQWSSDQLILGVGRARIPDFILRAGQYSINLLRNTALDFFLLIYFFETLLAQTTLYQRTHAQACAPAESCFARGMVLPDDPAKQLERIQARQVFGLNIFHVTSLHSLRHFPRPSIVQSAAAICHCKCWNSNGVTLVVTRGTLSAHSVSGSGLQSWGKRAGRGRSRLDYINTCSAETVRLRRRQNSAHPVVRKTKFGIVFLILTELDEVLSYCIRPQNLSSAPDLFHMRTWASRIPKLSILELAGVLPALMHSCGPCRLRNVLCSPLLGLTIIHGGSSFCLSAGIVPEFTDKGDNTRMPDNSRGFVMISRHVEAHETACNANTFVSMSGLIFELVCASSSGETESKAHCVQKAIRSPHQYPFDPHPPITH</sequence>
<dbReference type="AlphaFoldDB" id="A0A0L6V006"/>
<dbReference type="VEuPathDB" id="FungiDB:VP01_3239g1"/>
<protein>
    <submittedName>
        <fullName evidence="1">Uncharacterized protein</fullName>
    </submittedName>
</protein>
<name>A0A0L6V006_9BASI</name>
<gene>
    <name evidence="1" type="ORF">VP01_3239g1</name>
</gene>
<proteinExistence type="predicted"/>